<feature type="transmembrane region" description="Helical" evidence="7">
    <location>
        <begin position="77"/>
        <end position="99"/>
    </location>
</feature>
<feature type="transmembrane region" description="Helical" evidence="7">
    <location>
        <begin position="459"/>
        <end position="478"/>
    </location>
</feature>
<comment type="subcellular location">
    <subcellularLocation>
        <location evidence="1">Cell membrane</location>
        <topology evidence="1">Multi-pass membrane protein</topology>
    </subcellularLocation>
</comment>
<sequence>MSTSSPVTTPSATSAGEPHNDDCHVLRHRRWPLALTVTALALLAVVPAVVTTVRARAEPYERLLQGFPGLDVGVATAIGQAIADAASTVTVGALLWLLFFRTARGHDAARLGGLIELTVLQIASAIWATAAMAMVVFEMFDSSGVPFARLGEPGAVQVLYEASAFPQAWTVAAAAAMVVFVMSMFADRWTGLLIPLWASIFGVLAPVVVGQILVGPNHDFGSDAGIYQALVAPAVFGLMVVATIRVLSGRPIAPEILARLCVTIAVLLPVLIAADALLAWFKLAGSGLFDSVTGWQILLRATGWLIAGTTICAAWASWRRGRLTAHRMTGLLLISTAAAGVWLGVSAAMTRIPPPQYFAPTSITQIYLGFEAPDEPTLEVLFTQWRPNLLFLVVAIAAVTVYLWAVRALRRRGDRWPIGRTVSWIAGWGVVVFATSSGFGRYSAPDFGIHMIVHMSLNMLAPILLVMGGVLTLLLRVTRSDDSRPAGLHEWITWVLHWPVLRFVFNPLLVFALFVGSYYGLYLTGLFGEYMRFHWAHQLMNAHFLVAGYLFYSLVIGVDRPPRPLPHIGKLGFVLAAMPFHAFFGVILMSSTEIIAENFYRSLALPWADLQSAQYLAGGVAWAGGELPLLIVIIALGVQWSRQDAKDAHHTNRHFDTGRADEFDQYNRMLEQLAHRPGRQPAPGRRDVDQENTT</sequence>
<accession>A0A1H5GGV3</accession>
<feature type="transmembrane region" description="Helical" evidence="7">
    <location>
        <begin position="330"/>
        <end position="349"/>
    </location>
</feature>
<dbReference type="EMBL" id="FNTX01000001">
    <property type="protein sequence ID" value="SEE14694.1"/>
    <property type="molecule type" value="Genomic_DNA"/>
</dbReference>
<feature type="transmembrane region" description="Helical" evidence="7">
    <location>
        <begin position="499"/>
        <end position="519"/>
    </location>
</feature>
<feature type="region of interest" description="Disordered" evidence="6">
    <location>
        <begin position="674"/>
        <end position="694"/>
    </location>
</feature>
<evidence type="ECO:0000313" key="8">
    <source>
        <dbReference type="EMBL" id="SEE14694.1"/>
    </source>
</evidence>
<reference evidence="9" key="1">
    <citation type="submission" date="2016-10" db="EMBL/GenBank/DDBJ databases">
        <authorList>
            <person name="Varghese N."/>
            <person name="Submissions S."/>
        </authorList>
    </citation>
    <scope>NUCLEOTIDE SEQUENCE [LARGE SCALE GENOMIC DNA]</scope>
    <source>
        <strain evidence="9">DSM 21368</strain>
    </source>
</reference>
<feature type="transmembrane region" description="Helical" evidence="7">
    <location>
        <begin position="193"/>
        <end position="214"/>
    </location>
</feature>
<dbReference type="STRING" id="648782.SAMN04488554_1642"/>
<proteinExistence type="predicted"/>
<feature type="transmembrane region" description="Helical" evidence="7">
    <location>
        <begin position="226"/>
        <end position="244"/>
    </location>
</feature>
<feature type="transmembrane region" description="Helical" evidence="7">
    <location>
        <begin position="301"/>
        <end position="318"/>
    </location>
</feature>
<dbReference type="Pfam" id="PF09678">
    <property type="entry name" value="Caa3_CtaG"/>
    <property type="match status" value="1"/>
</dbReference>
<evidence type="ECO:0000256" key="1">
    <source>
        <dbReference type="ARBA" id="ARBA00004651"/>
    </source>
</evidence>
<feature type="region of interest" description="Disordered" evidence="6">
    <location>
        <begin position="1"/>
        <end position="21"/>
    </location>
</feature>
<feature type="compositionally biased region" description="Basic and acidic residues" evidence="6">
    <location>
        <begin position="684"/>
        <end position="694"/>
    </location>
</feature>
<feature type="transmembrane region" description="Helical" evidence="7">
    <location>
        <begin position="615"/>
        <end position="638"/>
    </location>
</feature>
<feature type="transmembrane region" description="Helical" evidence="7">
    <location>
        <begin position="168"/>
        <end position="186"/>
    </location>
</feature>
<keyword evidence="9" id="KW-1185">Reference proteome</keyword>
<feature type="compositionally biased region" description="Low complexity" evidence="6">
    <location>
        <begin position="1"/>
        <end position="15"/>
    </location>
</feature>
<feature type="transmembrane region" description="Helical" evidence="7">
    <location>
        <begin position="33"/>
        <end position="57"/>
    </location>
</feature>
<feature type="transmembrane region" description="Helical" evidence="7">
    <location>
        <begin position="389"/>
        <end position="409"/>
    </location>
</feature>
<evidence type="ECO:0000256" key="3">
    <source>
        <dbReference type="ARBA" id="ARBA00022692"/>
    </source>
</evidence>
<dbReference type="InterPro" id="IPR019108">
    <property type="entry name" value="Caa3_assmbl_CtaG-rel"/>
</dbReference>
<name>A0A1H5GGV3_9MICO</name>
<dbReference type="GO" id="GO:0005886">
    <property type="term" value="C:plasma membrane"/>
    <property type="evidence" value="ECO:0007669"/>
    <property type="project" value="UniProtKB-SubCell"/>
</dbReference>
<evidence type="ECO:0000313" key="9">
    <source>
        <dbReference type="Proteomes" id="UP000199220"/>
    </source>
</evidence>
<dbReference type="Proteomes" id="UP000199220">
    <property type="component" value="Unassembled WGS sequence"/>
</dbReference>
<protein>
    <submittedName>
        <fullName evidence="8">Putative copper resistance protein D</fullName>
    </submittedName>
</protein>
<keyword evidence="5 7" id="KW-0472">Membrane</keyword>
<feature type="transmembrane region" description="Helical" evidence="7">
    <location>
        <begin position="421"/>
        <end position="439"/>
    </location>
</feature>
<keyword evidence="4 7" id="KW-1133">Transmembrane helix</keyword>
<organism evidence="8 9">
    <name type="scientific">Ruania alba</name>
    <dbReference type="NCBI Taxonomy" id="648782"/>
    <lineage>
        <taxon>Bacteria</taxon>
        <taxon>Bacillati</taxon>
        <taxon>Actinomycetota</taxon>
        <taxon>Actinomycetes</taxon>
        <taxon>Micrococcales</taxon>
        <taxon>Ruaniaceae</taxon>
        <taxon>Ruania</taxon>
    </lineage>
</organism>
<evidence type="ECO:0000256" key="4">
    <source>
        <dbReference type="ARBA" id="ARBA00022989"/>
    </source>
</evidence>
<feature type="transmembrane region" description="Helical" evidence="7">
    <location>
        <begin position="571"/>
        <end position="595"/>
    </location>
</feature>
<evidence type="ECO:0000256" key="2">
    <source>
        <dbReference type="ARBA" id="ARBA00022475"/>
    </source>
</evidence>
<evidence type="ECO:0000256" key="5">
    <source>
        <dbReference type="ARBA" id="ARBA00023136"/>
    </source>
</evidence>
<dbReference type="RefSeq" id="WP_245708728.1">
    <property type="nucleotide sequence ID" value="NZ_FNTX01000001.1"/>
</dbReference>
<feature type="transmembrane region" description="Helical" evidence="7">
    <location>
        <begin position="111"/>
        <end position="137"/>
    </location>
</feature>
<feature type="transmembrane region" description="Helical" evidence="7">
    <location>
        <begin position="256"/>
        <end position="281"/>
    </location>
</feature>
<gene>
    <name evidence="8" type="ORF">SAMN04488554_1642</name>
</gene>
<dbReference type="AlphaFoldDB" id="A0A1H5GGV3"/>
<evidence type="ECO:0000256" key="6">
    <source>
        <dbReference type="SAM" id="MobiDB-lite"/>
    </source>
</evidence>
<keyword evidence="3 7" id="KW-0812">Transmembrane</keyword>
<feature type="transmembrane region" description="Helical" evidence="7">
    <location>
        <begin position="539"/>
        <end position="559"/>
    </location>
</feature>
<evidence type="ECO:0000256" key="7">
    <source>
        <dbReference type="SAM" id="Phobius"/>
    </source>
</evidence>
<keyword evidence="2" id="KW-1003">Cell membrane</keyword>